<dbReference type="Pfam" id="PF00135">
    <property type="entry name" value="COesterase"/>
    <property type="match status" value="1"/>
</dbReference>
<dbReference type="STRING" id="703135.A0A2A9NK69"/>
<accession>A0A2A9NK69</accession>
<dbReference type="SUPFAM" id="SSF53474">
    <property type="entry name" value="alpha/beta-Hydrolases"/>
    <property type="match status" value="1"/>
</dbReference>
<gene>
    <name evidence="2" type="ORF">AMATHDRAFT_48493</name>
</gene>
<feature type="domain" description="Carboxylesterase type B" evidence="1">
    <location>
        <begin position="30"/>
        <end position="114"/>
    </location>
</feature>
<dbReference type="AlphaFoldDB" id="A0A2A9NK69"/>
<organism evidence="2 3">
    <name type="scientific">Amanita thiersii Skay4041</name>
    <dbReference type="NCBI Taxonomy" id="703135"/>
    <lineage>
        <taxon>Eukaryota</taxon>
        <taxon>Fungi</taxon>
        <taxon>Dikarya</taxon>
        <taxon>Basidiomycota</taxon>
        <taxon>Agaricomycotina</taxon>
        <taxon>Agaricomycetes</taxon>
        <taxon>Agaricomycetidae</taxon>
        <taxon>Agaricales</taxon>
        <taxon>Pluteineae</taxon>
        <taxon>Amanitaceae</taxon>
        <taxon>Amanita</taxon>
    </lineage>
</organism>
<dbReference type="InterPro" id="IPR002018">
    <property type="entry name" value="CarbesteraseB"/>
</dbReference>
<sequence length="485" mass="52084">MPLAAGVVRLTEPGDGSSVNEAKKIADGLQVRTKQGDVVGTLALPTVRRFLGVPFAVAERWEPPRLPPVRNSTFNASSFGDSCPQDMNGFALTFLELAGVPTTPVPESENCFELGTATKNCGDALGFWRRLYVWYCSISFGQPGAPQLASDNKPQNFGFLDLDAAVQWRIILFGESAGSVATDVYAFAHPNDKIVKGKLETRIFPALFVIDKLYKALFKNPETGMTLNPTLWNTVAGMVGCGNDTSAEQLACMKVVPTKTLEKAVMDSNIALIPLMDNVTMFSDTPARSAAGNFLQVPLLGGNNAQEGDILVLALELFETGTAIPGATQTASEFTTLTKFSCPSSFTARDRTNANVTNWRFQYQAIFPAISTRPELRAAHFSEISIIFGTCDLFTAAAPTLAEIALSKYVQNAWVTLARNPRGGLFELGWPSYIPGTDSLVLLGGPLNETGAAFTKPAFVDFPCAFQRSLLDASTVFSTALVSGA</sequence>
<dbReference type="OrthoDB" id="408631at2759"/>
<dbReference type="InterPro" id="IPR050309">
    <property type="entry name" value="Type-B_Carboxylest/Lipase"/>
</dbReference>
<name>A0A2A9NK69_9AGAR</name>
<proteinExistence type="predicted"/>
<evidence type="ECO:0000259" key="1">
    <source>
        <dbReference type="Pfam" id="PF00135"/>
    </source>
</evidence>
<evidence type="ECO:0000313" key="3">
    <source>
        <dbReference type="Proteomes" id="UP000242287"/>
    </source>
</evidence>
<dbReference type="InterPro" id="IPR029058">
    <property type="entry name" value="AB_hydrolase_fold"/>
</dbReference>
<dbReference type="Proteomes" id="UP000242287">
    <property type="component" value="Unassembled WGS sequence"/>
</dbReference>
<dbReference type="EMBL" id="KZ302021">
    <property type="protein sequence ID" value="PFH49724.1"/>
    <property type="molecule type" value="Genomic_DNA"/>
</dbReference>
<reference evidence="2 3" key="1">
    <citation type="submission" date="2014-02" db="EMBL/GenBank/DDBJ databases">
        <title>Transposable element dynamics among asymbiotic and ectomycorrhizal Amanita fungi.</title>
        <authorList>
            <consortium name="DOE Joint Genome Institute"/>
            <person name="Hess J."/>
            <person name="Skrede I."/>
            <person name="Wolfe B."/>
            <person name="LaButti K."/>
            <person name="Ohm R.A."/>
            <person name="Grigoriev I.V."/>
            <person name="Pringle A."/>
        </authorList>
    </citation>
    <scope>NUCLEOTIDE SEQUENCE [LARGE SCALE GENOMIC DNA]</scope>
    <source>
        <strain evidence="2 3">SKay4041</strain>
    </source>
</reference>
<keyword evidence="3" id="KW-1185">Reference proteome</keyword>
<protein>
    <recommendedName>
        <fullName evidence="1">Carboxylesterase type B domain-containing protein</fullName>
    </recommendedName>
</protein>
<dbReference type="PANTHER" id="PTHR11559">
    <property type="entry name" value="CARBOXYLESTERASE"/>
    <property type="match status" value="1"/>
</dbReference>
<evidence type="ECO:0000313" key="2">
    <source>
        <dbReference type="EMBL" id="PFH49724.1"/>
    </source>
</evidence>
<dbReference type="Gene3D" id="3.40.50.1820">
    <property type="entry name" value="alpha/beta hydrolase"/>
    <property type="match status" value="2"/>
</dbReference>